<dbReference type="EMBL" id="JACKTY010000051">
    <property type="protein sequence ID" value="MCV7230677.1"/>
    <property type="molecule type" value="Genomic_DNA"/>
</dbReference>
<keyword evidence="2" id="KW-1185">Reference proteome</keyword>
<accession>A0ABT3CMN7</accession>
<evidence type="ECO:0000313" key="2">
    <source>
        <dbReference type="Proteomes" id="UP001526201"/>
    </source>
</evidence>
<comment type="caution">
    <text evidence="1">The sequence shown here is derived from an EMBL/GenBank/DDBJ whole genome shotgun (WGS) entry which is preliminary data.</text>
</comment>
<dbReference type="Proteomes" id="UP001526201">
    <property type="component" value="Unassembled WGS sequence"/>
</dbReference>
<name>A0ABT3CMN7_9MYCO</name>
<organism evidence="1 2">
    <name type="scientific">Mycolicibacterium komossense</name>
    <dbReference type="NCBI Taxonomy" id="1779"/>
    <lineage>
        <taxon>Bacteria</taxon>
        <taxon>Bacillati</taxon>
        <taxon>Actinomycetota</taxon>
        <taxon>Actinomycetes</taxon>
        <taxon>Mycobacteriales</taxon>
        <taxon>Mycobacteriaceae</taxon>
        <taxon>Mycolicibacterium</taxon>
    </lineage>
</organism>
<gene>
    <name evidence="1" type="ORF">H7J73_32185</name>
</gene>
<sequence>MQITASARKHGVEDADMLHAVEFAIRIIEQEYDGDIRQLIIGADTTGRLLEIVVVSDEPARLIHADVLRPKFYDYL</sequence>
<evidence type="ECO:0008006" key="3">
    <source>
        <dbReference type="Google" id="ProtNLM"/>
    </source>
</evidence>
<dbReference type="RefSeq" id="WP_264071964.1">
    <property type="nucleotide sequence ID" value="NZ_JACKTY010000051.1"/>
</dbReference>
<evidence type="ECO:0000313" key="1">
    <source>
        <dbReference type="EMBL" id="MCV7230677.1"/>
    </source>
</evidence>
<reference evidence="1 2" key="1">
    <citation type="journal article" date="2022" name="BMC Genomics">
        <title>Comparative genome analysis of mycobacteria focusing on tRNA and non-coding RNA.</title>
        <authorList>
            <person name="Behra P.R.K."/>
            <person name="Pettersson B.M.F."/>
            <person name="Ramesh M."/>
            <person name="Das S."/>
            <person name="Dasgupta S."/>
            <person name="Kirsebom L.A."/>
        </authorList>
    </citation>
    <scope>NUCLEOTIDE SEQUENCE [LARGE SCALE GENOMIC DNA]</scope>
    <source>
        <strain evidence="1 2">DSM 44078</strain>
    </source>
</reference>
<proteinExistence type="predicted"/>
<protein>
    <recommendedName>
        <fullName evidence="3">Toxin</fullName>
    </recommendedName>
</protein>